<evidence type="ECO:0000313" key="2">
    <source>
        <dbReference type="Proteomes" id="UP000618579"/>
    </source>
</evidence>
<dbReference type="RefSeq" id="WP_171681311.1">
    <property type="nucleotide sequence ID" value="NZ_WHNZ01000004.1"/>
</dbReference>
<keyword evidence="2" id="KW-1185">Reference proteome</keyword>
<name>A0ABX1ZHX3_9BACL</name>
<reference evidence="1 2" key="1">
    <citation type="submission" date="2019-10" db="EMBL/GenBank/DDBJ databases">
        <title>Description of Paenibacillus pedi sp. nov.</title>
        <authorList>
            <person name="Carlier A."/>
            <person name="Qi S."/>
        </authorList>
    </citation>
    <scope>NUCLEOTIDE SEQUENCE [LARGE SCALE GENOMIC DNA]</scope>
    <source>
        <strain evidence="1 2">LMG 31457</strain>
    </source>
</reference>
<dbReference type="InterPro" id="IPR027417">
    <property type="entry name" value="P-loop_NTPase"/>
</dbReference>
<protein>
    <submittedName>
        <fullName evidence="1">Uncharacterized protein</fullName>
    </submittedName>
</protein>
<gene>
    <name evidence="1" type="ORF">GC097_00045</name>
</gene>
<comment type="caution">
    <text evidence="1">The sequence shown here is derived from an EMBL/GenBank/DDBJ whole genome shotgun (WGS) entry which is preliminary data.</text>
</comment>
<evidence type="ECO:0000313" key="1">
    <source>
        <dbReference type="EMBL" id="NOU98416.1"/>
    </source>
</evidence>
<organism evidence="1 2">
    <name type="scientific">Paenibacillus planticolens</name>
    <dbReference type="NCBI Taxonomy" id="2654976"/>
    <lineage>
        <taxon>Bacteria</taxon>
        <taxon>Bacillati</taxon>
        <taxon>Bacillota</taxon>
        <taxon>Bacilli</taxon>
        <taxon>Bacillales</taxon>
        <taxon>Paenibacillaceae</taxon>
        <taxon>Paenibacillus</taxon>
    </lineage>
</organism>
<dbReference type="SUPFAM" id="SSF52540">
    <property type="entry name" value="P-loop containing nucleoside triphosphate hydrolases"/>
    <property type="match status" value="1"/>
</dbReference>
<sequence>MNAISLREAIRIVRPDYAFLRLKPNNSIRNNNTHKLARTIASLYKNVFESVKKDEIRVMNVLGKRLFVPTKLTYEAPSKVAYFIYIEKKRVEFYFIVPRTYLSVVKEKMSDVWTSLTVEEVAELPVFEREATKYQLTYTKEDALSLAVDRRDSDLLYSTLNVIDVLEEGDRVGVFYNFVPSSQFSWRASYRATLDKVRANKPVDRDKTGAGYLVKMAVMLLVNAANSVAEALGSGDKRKDGANLFEEALERMNGGKRVSESTHRKATASLIDTQILVMSRSSDALRQRNNARSLAQSFDTVTEDNALKYRNYGGNFRYTDYKIRGAAVNKTGDEECQSFLALAGRDMLERFNFIDRVETQETEVPDDLQAGIMCIGTNRFRGKDTPAYLSNDREFRNLLTLLIGPTRAGKSNLIANLTVDAIQAGECVIIFDFIENCELSDEVARLFPRDKVLEIRCDDYAKMQGLGYNEVGHTDDVFKAYVNAKDQTSNVLALVNSINAEESRLSPKMERYLESAGLIVFISHGSIKDVFNVLQNHKARADFLSKVPRRQYENLEEYMDSLRELDELDKAGAVIGTKHTLIAGIIDRLNALKRNPYMELMLKKDTSRNINLTEEMQKAQLITIKMPQVMFTTPGEKDVCTTYWITKIWLALQVRADKIRDKSQRTKVNLVIDELYQVENTERFLTANLSQMAKFICKPIVSCHYINQLRYMRDELRSANTSYMLISGCDKKNYDELKSELYPFTAEDMRDLPRYHSINYVKCAQGYARFITKLPGKVERRAIVGETSD</sequence>
<proteinExistence type="predicted"/>
<dbReference type="Proteomes" id="UP000618579">
    <property type="component" value="Unassembled WGS sequence"/>
</dbReference>
<accession>A0ABX1ZHX3</accession>
<dbReference type="EMBL" id="WHNZ01000004">
    <property type="protein sequence ID" value="NOU98416.1"/>
    <property type="molecule type" value="Genomic_DNA"/>
</dbReference>